<dbReference type="CDD" id="cd00609">
    <property type="entry name" value="AAT_like"/>
    <property type="match status" value="1"/>
</dbReference>
<dbReference type="InterPro" id="IPR015422">
    <property type="entry name" value="PyrdxlP-dep_Trfase_small"/>
</dbReference>
<dbReference type="Proteomes" id="UP001623232">
    <property type="component" value="Chromosome"/>
</dbReference>
<dbReference type="RefSeq" id="WP_406645492.1">
    <property type="nucleotide sequence ID" value="NZ_CP123584.1"/>
</dbReference>
<dbReference type="Pfam" id="PF00392">
    <property type="entry name" value="GntR"/>
    <property type="match status" value="1"/>
</dbReference>
<organism evidence="8 9">
    <name type="scientific">Aliisedimentitalea scapharcae</name>
    <dbReference type="NCBI Taxonomy" id="1524259"/>
    <lineage>
        <taxon>Bacteria</taxon>
        <taxon>Pseudomonadati</taxon>
        <taxon>Pseudomonadota</taxon>
        <taxon>Alphaproteobacteria</taxon>
        <taxon>Rhodobacterales</taxon>
        <taxon>Roseobacteraceae</taxon>
        <taxon>Aliisedimentitalea</taxon>
    </lineage>
</organism>
<evidence type="ECO:0000256" key="4">
    <source>
        <dbReference type="ARBA" id="ARBA00023125"/>
    </source>
</evidence>
<sequence length="459" mass="49661">MKQWIPTLVPTGHPRYVEIAEAIKSDIDKMVLAAGDRLPPQRAVAQGLGIDLSTVSRGYAEAVRRGYIESFVGRGTFVRAAAEPPEVPEAPDPRRAQEEDPMMNMPPEPDDPALLTRMAQGMSHVSANLVALLRYQSVIGSVQDREIAAHWMQAQGVTCDVDRLAVTAGTHASLYAILTVLAEPGLTLLCEELTYPGIRSIAARLGLRLVGLPGDADGILPDALDQAIRQDRPVALYLNPILQNPTTATIPQKRREQIAAVLRAHELPLIEDDAYRFVAAQAPQPISQLVPELGWHIAGVSKCFGAGLRLAYTSVPVAGVMGQFSQALRSMNVMASPLNLALLSRWIEDGTAGHIQTFVRSEAAARQEIAATVLKQCDLHAAPEAFNVWLTLPNGTSRAEVMGRMGNRQIGIMPSDAFAVGRTPPEAMRVCLGGPVSRDQLREDLLALNDAVTRKDWLG</sequence>
<proteinExistence type="inferred from homology"/>
<dbReference type="InterPro" id="IPR036390">
    <property type="entry name" value="WH_DNA-bd_sf"/>
</dbReference>
<evidence type="ECO:0000256" key="3">
    <source>
        <dbReference type="ARBA" id="ARBA00023015"/>
    </source>
</evidence>
<evidence type="ECO:0000256" key="2">
    <source>
        <dbReference type="ARBA" id="ARBA00022898"/>
    </source>
</evidence>
<dbReference type="Gene3D" id="1.10.10.10">
    <property type="entry name" value="Winged helix-like DNA-binding domain superfamily/Winged helix DNA-binding domain"/>
    <property type="match status" value="1"/>
</dbReference>
<protein>
    <submittedName>
        <fullName evidence="8">PLP-dependent aminotransferase family protein</fullName>
    </submittedName>
</protein>
<evidence type="ECO:0000256" key="6">
    <source>
        <dbReference type="SAM" id="MobiDB-lite"/>
    </source>
</evidence>
<dbReference type="EMBL" id="CP123584">
    <property type="protein sequence ID" value="WZK88123.1"/>
    <property type="molecule type" value="Genomic_DNA"/>
</dbReference>
<dbReference type="SMART" id="SM00345">
    <property type="entry name" value="HTH_GNTR"/>
    <property type="match status" value="1"/>
</dbReference>
<keyword evidence="2" id="KW-0663">Pyridoxal phosphate</keyword>
<name>A0ABZ2XQX5_9RHOB</name>
<keyword evidence="5" id="KW-0804">Transcription</keyword>
<dbReference type="Gene3D" id="3.90.1150.10">
    <property type="entry name" value="Aspartate Aminotransferase, domain 1"/>
    <property type="match status" value="1"/>
</dbReference>
<keyword evidence="3" id="KW-0805">Transcription regulation</keyword>
<dbReference type="CDD" id="cd07377">
    <property type="entry name" value="WHTH_GntR"/>
    <property type="match status" value="1"/>
</dbReference>
<keyword evidence="8" id="KW-0032">Aminotransferase</keyword>
<keyword evidence="8" id="KW-0808">Transferase</keyword>
<accession>A0ABZ2XQX5</accession>
<dbReference type="SUPFAM" id="SSF46785">
    <property type="entry name" value="Winged helix' DNA-binding domain"/>
    <property type="match status" value="1"/>
</dbReference>
<keyword evidence="9" id="KW-1185">Reference proteome</keyword>
<dbReference type="PANTHER" id="PTHR46577:SF1">
    <property type="entry name" value="HTH-TYPE TRANSCRIPTIONAL REGULATORY PROTEIN GABR"/>
    <property type="match status" value="1"/>
</dbReference>
<dbReference type="SUPFAM" id="SSF53383">
    <property type="entry name" value="PLP-dependent transferases"/>
    <property type="match status" value="1"/>
</dbReference>
<evidence type="ECO:0000256" key="1">
    <source>
        <dbReference type="ARBA" id="ARBA00005384"/>
    </source>
</evidence>
<dbReference type="InterPro" id="IPR015424">
    <property type="entry name" value="PyrdxlP-dep_Trfase"/>
</dbReference>
<evidence type="ECO:0000259" key="7">
    <source>
        <dbReference type="PROSITE" id="PS50949"/>
    </source>
</evidence>
<feature type="domain" description="HTH gntR-type" evidence="7">
    <location>
        <begin position="13"/>
        <end position="81"/>
    </location>
</feature>
<gene>
    <name evidence="8" type="ORF">QEZ52_16145</name>
</gene>
<dbReference type="PANTHER" id="PTHR46577">
    <property type="entry name" value="HTH-TYPE TRANSCRIPTIONAL REGULATORY PROTEIN GABR"/>
    <property type="match status" value="1"/>
</dbReference>
<feature type="region of interest" description="Disordered" evidence="6">
    <location>
        <begin position="82"/>
        <end position="104"/>
    </location>
</feature>
<evidence type="ECO:0000256" key="5">
    <source>
        <dbReference type="ARBA" id="ARBA00023163"/>
    </source>
</evidence>
<dbReference type="InterPro" id="IPR015421">
    <property type="entry name" value="PyrdxlP-dep_Trfase_major"/>
</dbReference>
<evidence type="ECO:0000313" key="9">
    <source>
        <dbReference type="Proteomes" id="UP001623232"/>
    </source>
</evidence>
<reference evidence="8 9" key="1">
    <citation type="submission" date="2023-04" db="EMBL/GenBank/DDBJ databases">
        <title>Complete genome sequence of Alisedimentitalea scapharcae.</title>
        <authorList>
            <person name="Rong J.-C."/>
            <person name="Yi M.-L."/>
            <person name="Zhao Q."/>
        </authorList>
    </citation>
    <scope>NUCLEOTIDE SEQUENCE [LARGE SCALE GENOMIC DNA]</scope>
    <source>
        <strain evidence="8 9">KCTC 42119</strain>
    </source>
</reference>
<dbReference type="InterPro" id="IPR036388">
    <property type="entry name" value="WH-like_DNA-bd_sf"/>
</dbReference>
<dbReference type="InterPro" id="IPR004839">
    <property type="entry name" value="Aminotransferase_I/II_large"/>
</dbReference>
<keyword evidence="4" id="KW-0238">DNA-binding</keyword>
<dbReference type="Pfam" id="PF00155">
    <property type="entry name" value="Aminotran_1_2"/>
    <property type="match status" value="1"/>
</dbReference>
<dbReference type="InterPro" id="IPR000524">
    <property type="entry name" value="Tscrpt_reg_HTH_GntR"/>
</dbReference>
<comment type="similarity">
    <text evidence="1">In the C-terminal section; belongs to the class-I pyridoxal-phosphate-dependent aminotransferase family.</text>
</comment>
<dbReference type="InterPro" id="IPR051446">
    <property type="entry name" value="HTH_trans_reg/aminotransferase"/>
</dbReference>
<dbReference type="PROSITE" id="PS50949">
    <property type="entry name" value="HTH_GNTR"/>
    <property type="match status" value="1"/>
</dbReference>
<dbReference type="Gene3D" id="3.40.640.10">
    <property type="entry name" value="Type I PLP-dependent aspartate aminotransferase-like (Major domain)"/>
    <property type="match status" value="1"/>
</dbReference>
<dbReference type="GO" id="GO:0008483">
    <property type="term" value="F:transaminase activity"/>
    <property type="evidence" value="ECO:0007669"/>
    <property type="project" value="UniProtKB-KW"/>
</dbReference>
<evidence type="ECO:0000313" key="8">
    <source>
        <dbReference type="EMBL" id="WZK88123.1"/>
    </source>
</evidence>